<dbReference type="Pfam" id="PF08241">
    <property type="entry name" value="Methyltransf_11"/>
    <property type="match status" value="1"/>
</dbReference>
<reference evidence="3" key="1">
    <citation type="submission" date="2018-05" db="EMBL/GenBank/DDBJ databases">
        <authorList>
            <person name="Deangelis K."/>
            <person name="Huntemann M."/>
            <person name="Clum A."/>
            <person name="Pillay M."/>
            <person name="Palaniappan K."/>
            <person name="Varghese N."/>
            <person name="Mikhailova N."/>
            <person name="Stamatis D."/>
            <person name="Reddy T."/>
            <person name="Daum C."/>
            <person name="Shapiro N."/>
            <person name="Ivanova N."/>
            <person name="Kyrpides N."/>
            <person name="Woyke T."/>
        </authorList>
    </citation>
    <scope>NUCLEOTIDE SEQUENCE [LARGE SCALE GENOMIC DNA]</scope>
    <source>
        <strain evidence="3">GAS496</strain>
    </source>
</reference>
<dbReference type="InterPro" id="IPR013216">
    <property type="entry name" value="Methyltransf_11"/>
</dbReference>
<dbReference type="EMBL" id="QJJU01000004">
    <property type="protein sequence ID" value="PXX10250.1"/>
    <property type="molecule type" value="Genomic_DNA"/>
</dbReference>
<proteinExistence type="predicted"/>
<sequence length="291" mass="31776">MIQGMTAQQPAADPDTDALWSAALARGLIRHDALHSIRYRDGYIDLLCPSSTARRTVGQRAMQSLTVAAISGRAWRRIMIGALSLHGLPMSAERERAAAALHLGGEQRVLDVACGPGNFTSFFAGKLAGDGFVIGLDNSAPMMERAVRNYSHSRAVYMRAEALSLPFDDGVFDAVCCFAALHLVPEPIGVLREMVRVLAPRGRIAVLTSFGRESFLMRTGLALGATICGVRVFDRTTVPAFFAAAGLIDVDQQMRGIAQFVTARRPEERPTRDRWRARSSVKIPERSWIGH</sequence>
<dbReference type="PANTHER" id="PTHR42912">
    <property type="entry name" value="METHYLTRANSFERASE"/>
    <property type="match status" value="1"/>
</dbReference>
<reference evidence="2 3" key="2">
    <citation type="submission" date="2018-06" db="EMBL/GenBank/DDBJ databases">
        <title>Sequencing of bacterial isolates from soil warming experiment in Harvard Forest, Massachusetts, USA.</title>
        <authorList>
            <person name="Deangelis K.PhD."/>
        </authorList>
    </citation>
    <scope>NUCLEOTIDE SEQUENCE [LARGE SCALE GENOMIC DNA]</scope>
    <source>
        <strain evidence="2 3">GAS496</strain>
    </source>
</reference>
<keyword evidence="2" id="KW-0489">Methyltransferase</keyword>
<evidence type="ECO:0000313" key="2">
    <source>
        <dbReference type="EMBL" id="PXX10250.1"/>
    </source>
</evidence>
<dbReference type="InterPro" id="IPR029063">
    <property type="entry name" value="SAM-dependent_MTases_sf"/>
</dbReference>
<dbReference type="GO" id="GO:0032259">
    <property type="term" value="P:methylation"/>
    <property type="evidence" value="ECO:0007669"/>
    <property type="project" value="UniProtKB-KW"/>
</dbReference>
<keyword evidence="2" id="KW-0808">Transferase</keyword>
<dbReference type="InterPro" id="IPR050508">
    <property type="entry name" value="Methyltransf_Superfamily"/>
</dbReference>
<gene>
    <name evidence="2" type="ORF">C8E89_10445</name>
</gene>
<evidence type="ECO:0000313" key="3">
    <source>
        <dbReference type="Proteomes" id="UP000247781"/>
    </source>
</evidence>
<feature type="domain" description="Methyltransferase type 11" evidence="1">
    <location>
        <begin position="110"/>
        <end position="205"/>
    </location>
</feature>
<dbReference type="GO" id="GO:0008757">
    <property type="term" value="F:S-adenosylmethionine-dependent methyltransferase activity"/>
    <property type="evidence" value="ECO:0007669"/>
    <property type="project" value="InterPro"/>
</dbReference>
<dbReference type="AlphaFoldDB" id="A0A318HXI8"/>
<accession>A0A318HXI8</accession>
<dbReference type="CDD" id="cd02440">
    <property type="entry name" value="AdoMet_MTases"/>
    <property type="match status" value="1"/>
</dbReference>
<comment type="caution">
    <text evidence="2">The sequence shown here is derived from an EMBL/GenBank/DDBJ whole genome shotgun (WGS) entry which is preliminary data.</text>
</comment>
<dbReference type="Proteomes" id="UP000247781">
    <property type="component" value="Unassembled WGS sequence"/>
</dbReference>
<dbReference type="PANTHER" id="PTHR42912:SF93">
    <property type="entry name" value="N6-ADENOSINE-METHYLTRANSFERASE TMT1A"/>
    <property type="match status" value="1"/>
</dbReference>
<name>A0A318HXI8_9MYCO</name>
<keyword evidence="3" id="KW-1185">Reference proteome</keyword>
<protein>
    <submittedName>
        <fullName evidence="2">Methyltransferase family protein</fullName>
    </submittedName>
</protein>
<evidence type="ECO:0000259" key="1">
    <source>
        <dbReference type="Pfam" id="PF08241"/>
    </source>
</evidence>
<dbReference type="SUPFAM" id="SSF53335">
    <property type="entry name" value="S-adenosyl-L-methionine-dependent methyltransferases"/>
    <property type="match status" value="1"/>
</dbReference>
<dbReference type="Gene3D" id="3.40.50.150">
    <property type="entry name" value="Vaccinia Virus protein VP39"/>
    <property type="match status" value="1"/>
</dbReference>
<organism evidence="2 3">
    <name type="scientific">Mycolicibacterium moriokaense</name>
    <dbReference type="NCBI Taxonomy" id="39691"/>
    <lineage>
        <taxon>Bacteria</taxon>
        <taxon>Bacillati</taxon>
        <taxon>Actinomycetota</taxon>
        <taxon>Actinomycetes</taxon>
        <taxon>Mycobacteriales</taxon>
        <taxon>Mycobacteriaceae</taxon>
        <taxon>Mycolicibacterium</taxon>
    </lineage>
</organism>